<feature type="transmembrane region" description="Helical" evidence="1">
    <location>
        <begin position="110"/>
        <end position="129"/>
    </location>
</feature>
<gene>
    <name evidence="2" type="ORF">COY90_01115</name>
</gene>
<protein>
    <recommendedName>
        <fullName evidence="4">Polysaccharide biosynthesis protein C-terminal domain-containing protein</fullName>
    </recommendedName>
</protein>
<dbReference type="AlphaFoldDB" id="A0A2M7QDQ2"/>
<feature type="transmembrane region" description="Helical" evidence="1">
    <location>
        <begin position="78"/>
        <end position="98"/>
    </location>
</feature>
<sequence length="162" mass="17508">MVSTSLAERISGKLGGIIVGLILITSTIYWSINNIHIDHKLIPKKIVNSPLWIKAIMTGTVIGAIVIISKLAGPKWGGIFATFPALTISTILITVRSGGVEFTRLIAKNVLISTTTTISIFAVLCYFLYPIAGVILGTILSYFGLFVISVPLYFLVLSKIKK</sequence>
<reference evidence="3" key="1">
    <citation type="submission" date="2017-09" db="EMBL/GenBank/DDBJ databases">
        <title>Depth-based differentiation of microbial function through sediment-hosted aquifers and enrichment of novel symbionts in the deep terrestrial subsurface.</title>
        <authorList>
            <person name="Probst A.J."/>
            <person name="Ladd B."/>
            <person name="Jarett J.K."/>
            <person name="Geller-Mcgrath D.E."/>
            <person name="Sieber C.M.K."/>
            <person name="Emerson J.B."/>
            <person name="Anantharaman K."/>
            <person name="Thomas B.C."/>
            <person name="Malmstrom R."/>
            <person name="Stieglmeier M."/>
            <person name="Klingl A."/>
            <person name="Woyke T."/>
            <person name="Ryan C.M."/>
            <person name="Banfield J.F."/>
        </authorList>
    </citation>
    <scope>NUCLEOTIDE SEQUENCE [LARGE SCALE GENOMIC DNA]</scope>
</reference>
<dbReference type="EMBL" id="PFLF01000031">
    <property type="protein sequence ID" value="PIY69354.1"/>
    <property type="molecule type" value="Genomic_DNA"/>
</dbReference>
<dbReference type="Proteomes" id="UP000230108">
    <property type="component" value="Unassembled WGS sequence"/>
</dbReference>
<feature type="transmembrane region" description="Helical" evidence="1">
    <location>
        <begin position="12"/>
        <end position="30"/>
    </location>
</feature>
<feature type="transmembrane region" description="Helical" evidence="1">
    <location>
        <begin position="51"/>
        <end position="72"/>
    </location>
</feature>
<keyword evidence="1" id="KW-0812">Transmembrane</keyword>
<proteinExistence type="predicted"/>
<organism evidence="2 3">
    <name type="scientific">Candidatus Roizmanbacteria bacterium CG_4_10_14_0_8_um_filter_39_9</name>
    <dbReference type="NCBI Taxonomy" id="1974829"/>
    <lineage>
        <taxon>Bacteria</taxon>
        <taxon>Candidatus Roizmaniibacteriota</taxon>
    </lineage>
</organism>
<comment type="caution">
    <text evidence="2">The sequence shown here is derived from an EMBL/GenBank/DDBJ whole genome shotgun (WGS) entry which is preliminary data.</text>
</comment>
<feature type="transmembrane region" description="Helical" evidence="1">
    <location>
        <begin position="135"/>
        <end position="156"/>
    </location>
</feature>
<evidence type="ECO:0000313" key="3">
    <source>
        <dbReference type="Proteomes" id="UP000230108"/>
    </source>
</evidence>
<keyword evidence="1" id="KW-1133">Transmembrane helix</keyword>
<evidence type="ECO:0000313" key="2">
    <source>
        <dbReference type="EMBL" id="PIY69354.1"/>
    </source>
</evidence>
<name>A0A2M7QDQ2_9BACT</name>
<keyword evidence="1" id="KW-0472">Membrane</keyword>
<evidence type="ECO:0000256" key="1">
    <source>
        <dbReference type="SAM" id="Phobius"/>
    </source>
</evidence>
<accession>A0A2M7QDQ2</accession>
<evidence type="ECO:0008006" key="4">
    <source>
        <dbReference type="Google" id="ProtNLM"/>
    </source>
</evidence>